<accession>A0A367K5Y8</accession>
<feature type="domain" description="Ras-GEF" evidence="7">
    <location>
        <begin position="893"/>
        <end position="1129"/>
    </location>
</feature>
<dbReference type="STRING" id="86630.A0A367K5Y8"/>
<dbReference type="SUPFAM" id="SSF48366">
    <property type="entry name" value="Ras GEF"/>
    <property type="match status" value="1"/>
</dbReference>
<dbReference type="Pfam" id="PF00397">
    <property type="entry name" value="WW"/>
    <property type="match status" value="1"/>
</dbReference>
<name>A0A367K5Y8_RHIAZ</name>
<dbReference type="InterPro" id="IPR001202">
    <property type="entry name" value="WW_dom"/>
</dbReference>
<feature type="domain" description="SH3" evidence="6">
    <location>
        <begin position="9"/>
        <end position="68"/>
    </location>
</feature>
<evidence type="ECO:0000259" key="9">
    <source>
        <dbReference type="PROSITE" id="PS50212"/>
    </source>
</evidence>
<dbReference type="SMART" id="SM00147">
    <property type="entry name" value="RasGEF"/>
    <property type="match status" value="1"/>
</dbReference>
<dbReference type="EMBL" id="PJQL01000261">
    <property type="protein sequence ID" value="RCH97633.1"/>
    <property type="molecule type" value="Genomic_DNA"/>
</dbReference>
<dbReference type="Pfam" id="PF00618">
    <property type="entry name" value="RasGEF_N"/>
    <property type="match status" value="1"/>
</dbReference>
<evidence type="ECO:0000313" key="10">
    <source>
        <dbReference type="EMBL" id="RCH97633.1"/>
    </source>
</evidence>
<organism evidence="10 11">
    <name type="scientific">Rhizopus azygosporus</name>
    <name type="common">Rhizopus microsporus var. azygosporus</name>
    <dbReference type="NCBI Taxonomy" id="86630"/>
    <lineage>
        <taxon>Eukaryota</taxon>
        <taxon>Fungi</taxon>
        <taxon>Fungi incertae sedis</taxon>
        <taxon>Mucoromycota</taxon>
        <taxon>Mucoromycotina</taxon>
        <taxon>Mucoromycetes</taxon>
        <taxon>Mucorales</taxon>
        <taxon>Mucorineae</taxon>
        <taxon>Rhizopodaceae</taxon>
        <taxon>Rhizopus</taxon>
    </lineage>
</organism>
<comment type="caution">
    <text evidence="10">The sequence shown here is derived from an EMBL/GenBank/DDBJ whole genome shotgun (WGS) entry which is preliminary data.</text>
</comment>
<evidence type="ECO:0000256" key="2">
    <source>
        <dbReference type="ARBA" id="ARBA00022658"/>
    </source>
</evidence>
<dbReference type="InterPro" id="IPR036964">
    <property type="entry name" value="RASGEF_cat_dom_sf"/>
</dbReference>
<feature type="compositionally biased region" description="Acidic residues" evidence="5">
    <location>
        <begin position="233"/>
        <end position="245"/>
    </location>
</feature>
<feature type="domain" description="WW" evidence="8">
    <location>
        <begin position="188"/>
        <end position="221"/>
    </location>
</feature>
<gene>
    <name evidence="10" type="ORF">CU097_005105</name>
</gene>
<dbReference type="OrthoDB" id="546434at2759"/>
<dbReference type="InterPro" id="IPR056685">
    <property type="entry name" value="DUF7783"/>
</dbReference>
<dbReference type="Gene3D" id="1.20.870.10">
    <property type="entry name" value="Son of sevenless (SoS) protein Chain: S domain 1"/>
    <property type="match status" value="1"/>
</dbReference>
<feature type="region of interest" description="Disordered" evidence="5">
    <location>
        <begin position="74"/>
        <end position="109"/>
    </location>
</feature>
<dbReference type="Pfam" id="PF25006">
    <property type="entry name" value="DUF7783"/>
    <property type="match status" value="1"/>
</dbReference>
<keyword evidence="1 4" id="KW-0728">SH3 domain</keyword>
<proteinExistence type="predicted"/>
<dbReference type="InterPro" id="IPR023578">
    <property type="entry name" value="Ras_GEF_dom_sf"/>
</dbReference>
<dbReference type="GO" id="GO:0005085">
    <property type="term" value="F:guanyl-nucleotide exchange factor activity"/>
    <property type="evidence" value="ECO:0007669"/>
    <property type="project" value="UniProtKB-KW"/>
</dbReference>
<feature type="compositionally biased region" description="Polar residues" evidence="5">
    <location>
        <begin position="650"/>
        <end position="662"/>
    </location>
</feature>
<dbReference type="SMART" id="SM00326">
    <property type="entry name" value="SH3"/>
    <property type="match status" value="1"/>
</dbReference>
<feature type="domain" description="N-terminal Ras-GEF" evidence="9">
    <location>
        <begin position="730"/>
        <end position="859"/>
    </location>
</feature>
<dbReference type="PROSITE" id="PS00720">
    <property type="entry name" value="RASGEF"/>
    <property type="match status" value="1"/>
</dbReference>
<dbReference type="InterPro" id="IPR019804">
    <property type="entry name" value="Ras_G-nucl-exch_fac_CS"/>
</dbReference>
<dbReference type="SMART" id="SM00456">
    <property type="entry name" value="WW"/>
    <property type="match status" value="2"/>
</dbReference>
<dbReference type="SUPFAM" id="SSF50044">
    <property type="entry name" value="SH3-domain"/>
    <property type="match status" value="1"/>
</dbReference>
<feature type="compositionally biased region" description="Polar residues" evidence="5">
    <location>
        <begin position="440"/>
        <end position="449"/>
    </location>
</feature>
<dbReference type="Gene3D" id="2.20.70.10">
    <property type="match status" value="2"/>
</dbReference>
<dbReference type="InterPro" id="IPR000651">
    <property type="entry name" value="Ras-like_Gua-exchang_fac_N"/>
</dbReference>
<feature type="domain" description="WW" evidence="8">
    <location>
        <begin position="108"/>
        <end position="142"/>
    </location>
</feature>
<dbReference type="InterPro" id="IPR036028">
    <property type="entry name" value="SH3-like_dom_sf"/>
</dbReference>
<protein>
    <recommendedName>
        <fullName evidence="12">Ras GEF</fullName>
    </recommendedName>
</protein>
<evidence type="ECO:0000259" key="7">
    <source>
        <dbReference type="PROSITE" id="PS50009"/>
    </source>
</evidence>
<dbReference type="Proteomes" id="UP000252139">
    <property type="component" value="Unassembled WGS sequence"/>
</dbReference>
<dbReference type="CDD" id="cd06224">
    <property type="entry name" value="REM"/>
    <property type="match status" value="1"/>
</dbReference>
<dbReference type="PRINTS" id="PR00452">
    <property type="entry name" value="SH3DOMAIN"/>
</dbReference>
<dbReference type="PROSITE" id="PS50009">
    <property type="entry name" value="RASGEF_CAT"/>
    <property type="match status" value="1"/>
</dbReference>
<dbReference type="SUPFAM" id="SSF51045">
    <property type="entry name" value="WW domain"/>
    <property type="match status" value="2"/>
</dbReference>
<evidence type="ECO:0000313" key="11">
    <source>
        <dbReference type="Proteomes" id="UP000252139"/>
    </source>
</evidence>
<dbReference type="InterPro" id="IPR008937">
    <property type="entry name" value="Ras-like_GEF"/>
</dbReference>
<dbReference type="GO" id="GO:0005886">
    <property type="term" value="C:plasma membrane"/>
    <property type="evidence" value="ECO:0007669"/>
    <property type="project" value="TreeGrafter"/>
</dbReference>
<dbReference type="PROSITE" id="PS50002">
    <property type="entry name" value="SH3"/>
    <property type="match status" value="1"/>
</dbReference>
<evidence type="ECO:0000256" key="3">
    <source>
        <dbReference type="PROSITE-ProRule" id="PRU00168"/>
    </source>
</evidence>
<dbReference type="Pfam" id="PF00617">
    <property type="entry name" value="RasGEF"/>
    <property type="match status" value="1"/>
</dbReference>
<evidence type="ECO:0008006" key="12">
    <source>
        <dbReference type="Google" id="ProtNLM"/>
    </source>
</evidence>
<dbReference type="PANTHER" id="PTHR23113">
    <property type="entry name" value="GUANINE NUCLEOTIDE EXCHANGE FACTOR"/>
    <property type="match status" value="1"/>
</dbReference>
<dbReference type="SMART" id="SM00229">
    <property type="entry name" value="RasGEFN"/>
    <property type="match status" value="1"/>
</dbReference>
<dbReference type="CDD" id="cd00201">
    <property type="entry name" value="WW"/>
    <property type="match status" value="2"/>
</dbReference>
<dbReference type="AlphaFoldDB" id="A0A367K5Y8"/>
<dbReference type="Gene3D" id="1.10.840.10">
    <property type="entry name" value="Ras guanine-nucleotide exchange factors catalytic domain"/>
    <property type="match status" value="1"/>
</dbReference>
<keyword evidence="2 3" id="KW-0344">Guanine-nucleotide releasing factor</keyword>
<evidence type="ECO:0000256" key="1">
    <source>
        <dbReference type="ARBA" id="ARBA00022443"/>
    </source>
</evidence>
<sequence length="1144" mass="130277">MSTLPLPPRIIARVRAVYPYYSEEKSSLSFKKGDYIDVLAKLDSGWWDGVCNGERGWFPSNYVELVKEDMGMLSRPPDKGLPPRPINGNRASSIYSSSAGSEVSRNNANLPDGWTIQMTEDGRAWYYYNEHTGKITHQHPLLEQDSETIIEKKDQRIDHRDSIFYPSQPIEEDIDEHANDDDTGPSAQELMDSWVERKTPQGRAYFCNLLTQETTWDYDEIDPETGRLKKTEEEEETSTNEEDDKDDVHSTYRDAVQEQSPVKELTWNKLAMDIAFNIHELTTAAQKGQREDIQTKTSVIVESIRLMLYASRALDKDSHLLQDPAFKDPRRLVMSSLSKLVLNSRLSTELSDPQTTAVMLEKIQKDANDVLVAVRNFVTICQQRSVNISNVNPRLLKDASQLPFDIFSFDNQKNSSTAASIANDLSNLNLNSDKKRKGSKQSAEQSSSLQQKTRYLLNQDLVVSLQVYSHQIYTSAEELSANAHNILTEYNKDRNLKCMDKRASSVSLFKALSTQIGQYIAILDDINLDNIDDNQIPSIVAYRASRQSIYSAIGHLFGAVQTLTDAETNIPDAVDLINQAVIDIENVIETVEQSVIAMVNERKRNMGANREEHLTLSPTTSTSASGIRRSPSRTSFSDSIIDHHSDIGTFMTSTSSKSQEGASESDFGDFSLPPDDVKTLNFRRPTLGMTGISDIVNRRRQQSIRPDDRAGDLADTLGYDHQPDEIEIGSDGSIKGGTLSALVERLTVHNTLDTNFIATFLLTYRSFCTTEEFVTLLENRYNLRPPERLTPEQLALWTERKQKLVRLRVFNVMKNWLENYYIDEDEYLLGRFEHFTKSYIRDSSEFAANQLLKLIKKRIESRGEIKKIIRNEVDGPVPIRPKNMLNITLLDTEPLEMARQLSIMDFKLYSSIRPIECLGKAWSRDGDHGLVAVNIKQSIKYCNRLTSWVTESILAHEDPKKRATVIKYWVQVADHCKTLNNFNTCMAILSAFDNSAIGRLKKTWMACNRTTTQTLASIRKLMGANRNFVEYRENIHSVSPPCIPFLGIYLQDLTFIEDGNPDYLRKSNNLINFAKRQKVAEVIRELKQFQSFAYNFHTLQELQDFIQAQLNCEHDVEKLYERSLQLEPRASETPNSIYLAGNVM</sequence>
<evidence type="ECO:0000256" key="4">
    <source>
        <dbReference type="PROSITE-ProRule" id="PRU00192"/>
    </source>
</evidence>
<dbReference type="CDD" id="cd00155">
    <property type="entry name" value="RasGEF"/>
    <property type="match status" value="1"/>
</dbReference>
<dbReference type="Gene3D" id="2.30.30.40">
    <property type="entry name" value="SH3 Domains"/>
    <property type="match status" value="1"/>
</dbReference>
<dbReference type="PROSITE" id="PS50212">
    <property type="entry name" value="RASGEF_NTER"/>
    <property type="match status" value="1"/>
</dbReference>
<keyword evidence="11" id="KW-1185">Reference proteome</keyword>
<dbReference type="Pfam" id="PF00018">
    <property type="entry name" value="SH3_1"/>
    <property type="match status" value="1"/>
</dbReference>
<dbReference type="PROSITE" id="PS50020">
    <property type="entry name" value="WW_DOMAIN_2"/>
    <property type="match status" value="2"/>
</dbReference>
<reference evidence="10 11" key="1">
    <citation type="journal article" date="2018" name="G3 (Bethesda)">
        <title>Phylogenetic and Phylogenomic Definition of Rhizopus Species.</title>
        <authorList>
            <person name="Gryganskyi A.P."/>
            <person name="Golan J."/>
            <person name="Dolatabadi S."/>
            <person name="Mondo S."/>
            <person name="Robb S."/>
            <person name="Idnurm A."/>
            <person name="Muszewska A."/>
            <person name="Steczkiewicz K."/>
            <person name="Masonjones S."/>
            <person name="Liao H.L."/>
            <person name="Gajdeczka M.T."/>
            <person name="Anike F."/>
            <person name="Vuek A."/>
            <person name="Anishchenko I.M."/>
            <person name="Voigt K."/>
            <person name="de Hoog G.S."/>
            <person name="Smith M.E."/>
            <person name="Heitman J."/>
            <person name="Vilgalys R."/>
            <person name="Stajich J.E."/>
        </authorList>
    </citation>
    <scope>NUCLEOTIDE SEQUENCE [LARGE SCALE GENOMIC DNA]</scope>
    <source>
        <strain evidence="10 11">CBS 357.93</strain>
    </source>
</reference>
<dbReference type="InterPro" id="IPR001895">
    <property type="entry name" value="RASGEF_cat_dom"/>
</dbReference>
<feature type="compositionally biased region" description="Low complexity" evidence="5">
    <location>
        <begin position="615"/>
        <end position="625"/>
    </location>
</feature>
<evidence type="ECO:0000259" key="8">
    <source>
        <dbReference type="PROSITE" id="PS50020"/>
    </source>
</evidence>
<dbReference type="InterPro" id="IPR001452">
    <property type="entry name" value="SH3_domain"/>
</dbReference>
<dbReference type="InterPro" id="IPR036020">
    <property type="entry name" value="WW_dom_sf"/>
</dbReference>
<evidence type="ECO:0000259" key="6">
    <source>
        <dbReference type="PROSITE" id="PS50002"/>
    </source>
</evidence>
<feature type="region of interest" description="Disordered" evidence="5">
    <location>
        <begin position="220"/>
        <end position="251"/>
    </location>
</feature>
<feature type="region of interest" description="Disordered" evidence="5">
    <location>
        <begin position="430"/>
        <end position="449"/>
    </location>
</feature>
<dbReference type="PANTHER" id="PTHR23113:SF368">
    <property type="entry name" value="CELL DIVISION CONTROL PROTEIN 25"/>
    <property type="match status" value="1"/>
</dbReference>
<feature type="compositionally biased region" description="Low complexity" evidence="5">
    <location>
        <begin position="92"/>
        <end position="104"/>
    </location>
</feature>
<evidence type="ECO:0000256" key="5">
    <source>
        <dbReference type="SAM" id="MobiDB-lite"/>
    </source>
</evidence>
<dbReference type="FunFam" id="2.30.30.40:FF:000072">
    <property type="entry name" value="Unconventional Myosin IB"/>
    <property type="match status" value="1"/>
</dbReference>
<feature type="region of interest" description="Disordered" evidence="5">
    <location>
        <begin position="615"/>
        <end position="671"/>
    </location>
</feature>
<dbReference type="GO" id="GO:0007265">
    <property type="term" value="P:Ras protein signal transduction"/>
    <property type="evidence" value="ECO:0007669"/>
    <property type="project" value="TreeGrafter"/>
</dbReference>
<dbReference type="CDD" id="cd11883">
    <property type="entry name" value="SH3_Sdc25"/>
    <property type="match status" value="1"/>
</dbReference>